<dbReference type="AlphaFoldDB" id="E9P6C7"/>
<dbReference type="RefSeq" id="YP_004222739.1">
    <property type="nucleotide sequence ID" value="NC_015117.1"/>
</dbReference>
<keyword evidence="2 4" id="KW-0689">Ribosomal protein</keyword>
<dbReference type="GO" id="GO:1990904">
    <property type="term" value="C:ribonucleoprotein complex"/>
    <property type="evidence" value="ECO:0007669"/>
    <property type="project" value="UniProtKB-KW"/>
</dbReference>
<dbReference type="PANTHER" id="PTHR11759">
    <property type="entry name" value="40S RIBOSOMAL PROTEIN S14/30S RIBOSOMAL PROTEIN S11"/>
    <property type="match status" value="1"/>
</dbReference>
<dbReference type="GeneID" id="10210855"/>
<accession>E9P6C7</accession>
<evidence type="ECO:0000313" key="4">
    <source>
        <dbReference type="EMBL" id="ADW83111.1"/>
    </source>
</evidence>
<dbReference type="GO" id="GO:0005840">
    <property type="term" value="C:ribosome"/>
    <property type="evidence" value="ECO:0007669"/>
    <property type="project" value="UniProtKB-KW"/>
</dbReference>
<dbReference type="HAMAP" id="MF_01310">
    <property type="entry name" value="Ribosomal_uS11"/>
    <property type="match status" value="1"/>
</dbReference>
<reference evidence="4" key="1">
    <citation type="submission" date="2011-01" db="EMBL/GenBank/DDBJ databases">
        <authorList>
            <person name="Lang B.F."/>
            <person name="Burger G.B."/>
        </authorList>
    </citation>
    <scope>NUCLEOTIDE SEQUENCE</scope>
    <source>
        <strain evidence="4">UTEX 64</strain>
    </source>
</reference>
<keyword evidence="4" id="KW-0496">Mitochondrion</keyword>
<name>E9P6C7_9EUKA</name>
<organism evidence="4">
    <name type="scientific">Glaucocystis nostochinearum</name>
    <dbReference type="NCBI Taxonomy" id="38271"/>
    <lineage>
        <taxon>Eukaryota</taxon>
        <taxon>Glaucocystophyceae</taxon>
        <taxon>Glaucocystales</taxon>
        <taxon>Glaucocystaceae</taxon>
        <taxon>Glaucocystis</taxon>
    </lineage>
</organism>
<dbReference type="Gene3D" id="3.30.420.80">
    <property type="entry name" value="Ribosomal protein S11"/>
    <property type="match status" value="1"/>
</dbReference>
<proteinExistence type="inferred from homology"/>
<dbReference type="PIRSF" id="PIRSF002131">
    <property type="entry name" value="Ribosomal_S11"/>
    <property type="match status" value="1"/>
</dbReference>
<sequence length="121" mass="13803">MDYKDIKFIDAKLYIKITSSNTILTLTNMNGNVFVTISAGSVGAKKTKRSLEYFAQLTIDKILKKLNQLNITRLILFLNGVGKNKFVCIKRLKEANIQIFKIIDTTQIPHGGCRKKKLRRL</sequence>
<dbReference type="SUPFAM" id="SSF53137">
    <property type="entry name" value="Translational machinery components"/>
    <property type="match status" value="1"/>
</dbReference>
<gene>
    <name evidence="4" type="primary">rps11</name>
</gene>
<geneLocation type="mitochondrion" evidence="4"/>
<keyword evidence="3" id="KW-0687">Ribonucleoprotein</keyword>
<evidence type="ECO:0000256" key="1">
    <source>
        <dbReference type="ARBA" id="ARBA00006194"/>
    </source>
</evidence>
<dbReference type="InterPro" id="IPR001971">
    <property type="entry name" value="Ribosomal_uS11"/>
</dbReference>
<dbReference type="Pfam" id="PF00411">
    <property type="entry name" value="Ribosomal_S11"/>
    <property type="match status" value="1"/>
</dbReference>
<comment type="similarity">
    <text evidence="1">Belongs to the universal ribosomal protein uS11 family.</text>
</comment>
<dbReference type="GO" id="GO:0006412">
    <property type="term" value="P:translation"/>
    <property type="evidence" value="ECO:0007669"/>
    <property type="project" value="InterPro"/>
</dbReference>
<dbReference type="InterPro" id="IPR036967">
    <property type="entry name" value="Ribosomal_uS11_sf"/>
</dbReference>
<evidence type="ECO:0000256" key="3">
    <source>
        <dbReference type="ARBA" id="ARBA00023274"/>
    </source>
</evidence>
<dbReference type="GO" id="GO:0003735">
    <property type="term" value="F:structural constituent of ribosome"/>
    <property type="evidence" value="ECO:0007669"/>
    <property type="project" value="InterPro"/>
</dbReference>
<dbReference type="EMBL" id="HQ908425">
    <property type="protein sequence ID" value="ADW83111.1"/>
    <property type="molecule type" value="Genomic_DNA"/>
</dbReference>
<evidence type="ECO:0000256" key="2">
    <source>
        <dbReference type="ARBA" id="ARBA00022980"/>
    </source>
</evidence>
<protein>
    <submittedName>
        <fullName evidence="4">Ribosomal protein S11</fullName>
    </submittedName>
</protein>